<organism evidence="7 8">
    <name type="scientific">Dendrobium chrysotoxum</name>
    <name type="common">Orchid</name>
    <dbReference type="NCBI Taxonomy" id="161865"/>
    <lineage>
        <taxon>Eukaryota</taxon>
        <taxon>Viridiplantae</taxon>
        <taxon>Streptophyta</taxon>
        <taxon>Embryophyta</taxon>
        <taxon>Tracheophyta</taxon>
        <taxon>Spermatophyta</taxon>
        <taxon>Magnoliopsida</taxon>
        <taxon>Liliopsida</taxon>
        <taxon>Asparagales</taxon>
        <taxon>Orchidaceae</taxon>
        <taxon>Epidendroideae</taxon>
        <taxon>Malaxideae</taxon>
        <taxon>Dendrobiinae</taxon>
        <taxon>Dendrobium</taxon>
    </lineage>
</organism>
<sequence length="122" mass="14362">MQDYTRKILFWLSLQPYGVFLHWQVFFGKLYLFWCGWQAGLYFLVSIGLLTSVVSIYYYRKRIKLLMTGRNQERTPHVQNYRRSPLRSNNSIELSMTLCVIASTIPGRSMNPILAIAQDTLF</sequence>
<dbReference type="GO" id="GO:0016020">
    <property type="term" value="C:membrane"/>
    <property type="evidence" value="ECO:0007669"/>
    <property type="project" value="UniProtKB-SubCell"/>
</dbReference>
<name>A0AAV7FWA2_DENCH</name>
<evidence type="ECO:0000256" key="1">
    <source>
        <dbReference type="ARBA" id="ARBA00004141"/>
    </source>
</evidence>
<evidence type="ECO:0000256" key="4">
    <source>
        <dbReference type="ARBA" id="ARBA00022989"/>
    </source>
</evidence>
<evidence type="ECO:0000313" key="7">
    <source>
        <dbReference type="EMBL" id="KAH0447679.1"/>
    </source>
</evidence>
<proteinExistence type="predicted"/>
<evidence type="ECO:0000313" key="8">
    <source>
        <dbReference type="Proteomes" id="UP000775213"/>
    </source>
</evidence>
<comment type="caution">
    <text evidence="7">The sequence shown here is derived from an EMBL/GenBank/DDBJ whole genome shotgun (WGS) entry which is preliminary data.</text>
</comment>
<dbReference type="Proteomes" id="UP000775213">
    <property type="component" value="Unassembled WGS sequence"/>
</dbReference>
<gene>
    <name evidence="7" type="ORF">IEQ34_023491</name>
</gene>
<keyword evidence="5 6" id="KW-0472">Membrane</keyword>
<evidence type="ECO:0000256" key="3">
    <source>
        <dbReference type="ARBA" id="ARBA00022692"/>
    </source>
</evidence>
<feature type="transmembrane region" description="Helical" evidence="6">
    <location>
        <begin position="9"/>
        <end position="27"/>
    </location>
</feature>
<evidence type="ECO:0000256" key="6">
    <source>
        <dbReference type="SAM" id="Phobius"/>
    </source>
</evidence>
<keyword evidence="4 6" id="KW-1133">Transmembrane helix</keyword>
<protein>
    <submittedName>
        <fullName evidence="7">Uncharacterized protein</fullName>
    </submittedName>
</protein>
<keyword evidence="2" id="KW-0813">Transport</keyword>
<reference evidence="7 8" key="1">
    <citation type="journal article" date="2021" name="Hortic Res">
        <title>Chromosome-scale assembly of the Dendrobium chrysotoxum genome enhances the understanding of orchid evolution.</title>
        <authorList>
            <person name="Zhang Y."/>
            <person name="Zhang G.Q."/>
            <person name="Zhang D."/>
            <person name="Liu X.D."/>
            <person name="Xu X.Y."/>
            <person name="Sun W.H."/>
            <person name="Yu X."/>
            <person name="Zhu X."/>
            <person name="Wang Z.W."/>
            <person name="Zhao X."/>
            <person name="Zhong W.Y."/>
            <person name="Chen H."/>
            <person name="Yin W.L."/>
            <person name="Huang T."/>
            <person name="Niu S.C."/>
            <person name="Liu Z.J."/>
        </authorList>
    </citation>
    <scope>NUCLEOTIDE SEQUENCE [LARGE SCALE GENOMIC DNA]</scope>
    <source>
        <strain evidence="7">Lindl</strain>
    </source>
</reference>
<keyword evidence="3 6" id="KW-0812">Transmembrane</keyword>
<evidence type="ECO:0000256" key="5">
    <source>
        <dbReference type="ARBA" id="ARBA00023136"/>
    </source>
</evidence>
<evidence type="ECO:0000256" key="2">
    <source>
        <dbReference type="ARBA" id="ARBA00022448"/>
    </source>
</evidence>
<dbReference type="PANTHER" id="PTHR22773">
    <property type="entry name" value="NADH DEHYDROGENASE"/>
    <property type="match status" value="1"/>
</dbReference>
<accession>A0AAV7FWA2</accession>
<keyword evidence="8" id="KW-1185">Reference proteome</keyword>
<feature type="transmembrane region" description="Helical" evidence="6">
    <location>
        <begin position="39"/>
        <end position="59"/>
    </location>
</feature>
<comment type="subcellular location">
    <subcellularLocation>
        <location evidence="1">Membrane</location>
        <topology evidence="1">Multi-pass membrane protein</topology>
    </subcellularLocation>
</comment>
<dbReference type="EMBL" id="JAGFBR010000075">
    <property type="protein sequence ID" value="KAH0447679.1"/>
    <property type="molecule type" value="Genomic_DNA"/>
</dbReference>
<dbReference type="AlphaFoldDB" id="A0AAV7FWA2"/>